<dbReference type="Proteomes" id="UP001054889">
    <property type="component" value="Unassembled WGS sequence"/>
</dbReference>
<dbReference type="PANTHER" id="PTHR31218">
    <property type="entry name" value="WAT1-RELATED PROTEIN"/>
    <property type="match status" value="1"/>
</dbReference>
<reference evidence="5" key="1">
    <citation type="journal article" date="2018" name="DNA Res.">
        <title>Multiple hybrid de novo genome assembly of finger millet, an orphan allotetraploid crop.</title>
        <authorList>
            <person name="Hatakeyama M."/>
            <person name="Aluri S."/>
            <person name="Balachadran M.T."/>
            <person name="Sivarajan S.R."/>
            <person name="Patrignani A."/>
            <person name="Gruter S."/>
            <person name="Poveda L."/>
            <person name="Shimizu-Inatsugi R."/>
            <person name="Baeten J."/>
            <person name="Francoijs K.J."/>
            <person name="Nataraja K.N."/>
            <person name="Reddy Y.A.N."/>
            <person name="Phadnis S."/>
            <person name="Ravikumar R.L."/>
            <person name="Schlapbach R."/>
            <person name="Sreeman S.M."/>
            <person name="Shimizu K.K."/>
        </authorList>
    </citation>
    <scope>NUCLEOTIDE SEQUENCE</scope>
</reference>
<name>A0AAV5D1H2_ELECO</name>
<evidence type="ECO:0000313" key="6">
    <source>
        <dbReference type="Proteomes" id="UP001054889"/>
    </source>
</evidence>
<feature type="transmembrane region" description="Helical" evidence="4">
    <location>
        <begin position="154"/>
        <end position="173"/>
    </location>
</feature>
<keyword evidence="3 4" id="KW-0472">Membrane</keyword>
<keyword evidence="2 4" id="KW-1133">Transmembrane helix</keyword>
<sequence length="174" mass="19315">MRKEVVKLRSPSGIAKLAGVALCLAGVLVIAFYSGPALRPVNPHRSFAVAHAAPDALRRVQWIKGTFLMVLANTTWSLWIVLQAGLLQEYPLSQCVFSTVQSFIVAVVAERDFSKWKLRLDVSLIAILYSGFMLNGVCYYLQAWCVQKKGPVFLTVWTPLCLVFTIYSVASIFS</sequence>
<feature type="transmembrane region" description="Helical" evidence="4">
    <location>
        <begin position="14"/>
        <end position="35"/>
    </location>
</feature>
<accession>A0AAV5D1H2</accession>
<evidence type="ECO:0008006" key="7">
    <source>
        <dbReference type="Google" id="ProtNLM"/>
    </source>
</evidence>
<protein>
    <recommendedName>
        <fullName evidence="7">WAT1-related protein</fullName>
    </recommendedName>
</protein>
<dbReference type="EMBL" id="BQKI01000011">
    <property type="protein sequence ID" value="GJN04784.1"/>
    <property type="molecule type" value="Genomic_DNA"/>
</dbReference>
<feature type="transmembrane region" description="Helical" evidence="4">
    <location>
        <begin position="122"/>
        <end position="142"/>
    </location>
</feature>
<reference evidence="5" key="2">
    <citation type="submission" date="2021-12" db="EMBL/GenBank/DDBJ databases">
        <title>Resequencing data analysis of finger millet.</title>
        <authorList>
            <person name="Hatakeyama M."/>
            <person name="Aluri S."/>
            <person name="Balachadran M.T."/>
            <person name="Sivarajan S.R."/>
            <person name="Poveda L."/>
            <person name="Shimizu-Inatsugi R."/>
            <person name="Schlapbach R."/>
            <person name="Sreeman S.M."/>
            <person name="Shimizu K.K."/>
        </authorList>
    </citation>
    <scope>NUCLEOTIDE SEQUENCE</scope>
</reference>
<keyword evidence="1 4" id="KW-0812">Transmembrane</keyword>
<evidence type="ECO:0000256" key="1">
    <source>
        <dbReference type="ARBA" id="ARBA00022692"/>
    </source>
</evidence>
<gene>
    <name evidence="5" type="primary">ga22356</name>
    <name evidence="5" type="ORF">PR202_ga22356</name>
</gene>
<dbReference type="GO" id="GO:0022857">
    <property type="term" value="F:transmembrane transporter activity"/>
    <property type="evidence" value="ECO:0007669"/>
    <property type="project" value="InterPro"/>
</dbReference>
<dbReference type="AlphaFoldDB" id="A0AAV5D1H2"/>
<dbReference type="GO" id="GO:0016020">
    <property type="term" value="C:membrane"/>
    <property type="evidence" value="ECO:0007669"/>
    <property type="project" value="InterPro"/>
</dbReference>
<evidence type="ECO:0000256" key="2">
    <source>
        <dbReference type="ARBA" id="ARBA00022989"/>
    </source>
</evidence>
<organism evidence="5 6">
    <name type="scientific">Eleusine coracana subsp. coracana</name>
    <dbReference type="NCBI Taxonomy" id="191504"/>
    <lineage>
        <taxon>Eukaryota</taxon>
        <taxon>Viridiplantae</taxon>
        <taxon>Streptophyta</taxon>
        <taxon>Embryophyta</taxon>
        <taxon>Tracheophyta</taxon>
        <taxon>Spermatophyta</taxon>
        <taxon>Magnoliopsida</taxon>
        <taxon>Liliopsida</taxon>
        <taxon>Poales</taxon>
        <taxon>Poaceae</taxon>
        <taxon>PACMAD clade</taxon>
        <taxon>Chloridoideae</taxon>
        <taxon>Cynodonteae</taxon>
        <taxon>Eleusininae</taxon>
        <taxon>Eleusine</taxon>
    </lineage>
</organism>
<evidence type="ECO:0000256" key="4">
    <source>
        <dbReference type="SAM" id="Phobius"/>
    </source>
</evidence>
<proteinExistence type="predicted"/>
<evidence type="ECO:0000313" key="5">
    <source>
        <dbReference type="EMBL" id="GJN04784.1"/>
    </source>
</evidence>
<dbReference type="InterPro" id="IPR030184">
    <property type="entry name" value="WAT1-related"/>
</dbReference>
<evidence type="ECO:0000256" key="3">
    <source>
        <dbReference type="ARBA" id="ARBA00023136"/>
    </source>
</evidence>
<comment type="caution">
    <text evidence="5">The sequence shown here is derived from an EMBL/GenBank/DDBJ whole genome shotgun (WGS) entry which is preliminary data.</text>
</comment>
<keyword evidence="6" id="KW-1185">Reference proteome</keyword>